<evidence type="ECO:0008006" key="4">
    <source>
        <dbReference type="Google" id="ProtNLM"/>
    </source>
</evidence>
<name>A0A0D7BHV5_9AGAR</name>
<dbReference type="EMBL" id="KN880478">
    <property type="protein sequence ID" value="KIY69785.1"/>
    <property type="molecule type" value="Genomic_DNA"/>
</dbReference>
<keyword evidence="3" id="KW-1185">Reference proteome</keyword>
<organism evidence="2 3">
    <name type="scientific">Cylindrobasidium torrendii FP15055 ss-10</name>
    <dbReference type="NCBI Taxonomy" id="1314674"/>
    <lineage>
        <taxon>Eukaryota</taxon>
        <taxon>Fungi</taxon>
        <taxon>Dikarya</taxon>
        <taxon>Basidiomycota</taxon>
        <taxon>Agaricomycotina</taxon>
        <taxon>Agaricomycetes</taxon>
        <taxon>Agaricomycetidae</taxon>
        <taxon>Agaricales</taxon>
        <taxon>Marasmiineae</taxon>
        <taxon>Physalacriaceae</taxon>
        <taxon>Cylindrobasidium</taxon>
    </lineage>
</organism>
<dbReference type="Proteomes" id="UP000054007">
    <property type="component" value="Unassembled WGS sequence"/>
</dbReference>
<dbReference type="AlphaFoldDB" id="A0A0D7BHV5"/>
<protein>
    <recommendedName>
        <fullName evidence="4">Hydrophobin</fullName>
    </recommendedName>
</protein>
<feature type="signal peptide" evidence="1">
    <location>
        <begin position="1"/>
        <end position="18"/>
    </location>
</feature>
<evidence type="ECO:0000256" key="1">
    <source>
        <dbReference type="SAM" id="SignalP"/>
    </source>
</evidence>
<feature type="chain" id="PRO_5002316996" description="Hydrophobin" evidence="1">
    <location>
        <begin position="19"/>
        <end position="115"/>
    </location>
</feature>
<sequence>MFIKSLVAASISAIGTMALSVPSRMAIQPTDAVFCRQLNEVNYADMNAEQLFLGDRTAKFCKHRAQPELLIMCEMLGHVEDVVLGILDDTMDGVGSTLAEYCLINVGASLLLYHQ</sequence>
<accession>A0A0D7BHV5</accession>
<evidence type="ECO:0000313" key="2">
    <source>
        <dbReference type="EMBL" id="KIY69785.1"/>
    </source>
</evidence>
<keyword evidence="1" id="KW-0732">Signal</keyword>
<evidence type="ECO:0000313" key="3">
    <source>
        <dbReference type="Proteomes" id="UP000054007"/>
    </source>
</evidence>
<proteinExistence type="predicted"/>
<gene>
    <name evidence="2" type="ORF">CYLTODRAFT_442425</name>
</gene>
<reference evidence="2 3" key="1">
    <citation type="journal article" date="2015" name="Fungal Genet. Biol.">
        <title>Evolution of novel wood decay mechanisms in Agaricales revealed by the genome sequences of Fistulina hepatica and Cylindrobasidium torrendii.</title>
        <authorList>
            <person name="Floudas D."/>
            <person name="Held B.W."/>
            <person name="Riley R."/>
            <person name="Nagy L.G."/>
            <person name="Koehler G."/>
            <person name="Ransdell A.S."/>
            <person name="Younus H."/>
            <person name="Chow J."/>
            <person name="Chiniquy J."/>
            <person name="Lipzen A."/>
            <person name="Tritt A."/>
            <person name="Sun H."/>
            <person name="Haridas S."/>
            <person name="LaButti K."/>
            <person name="Ohm R.A."/>
            <person name="Kues U."/>
            <person name="Blanchette R.A."/>
            <person name="Grigoriev I.V."/>
            <person name="Minto R.E."/>
            <person name="Hibbett D.S."/>
        </authorList>
    </citation>
    <scope>NUCLEOTIDE SEQUENCE [LARGE SCALE GENOMIC DNA]</scope>
    <source>
        <strain evidence="2 3">FP15055 ss-10</strain>
    </source>
</reference>